<keyword evidence="3" id="KW-1185">Reference proteome</keyword>
<protein>
    <submittedName>
        <fullName evidence="2">Uncharacterized protein</fullName>
    </submittedName>
</protein>
<feature type="transmembrane region" description="Helical" evidence="1">
    <location>
        <begin position="69"/>
        <end position="87"/>
    </location>
</feature>
<name>A0AAN8FS14_TRICO</name>
<dbReference type="EMBL" id="WIXE01005224">
    <property type="protein sequence ID" value="KAK5982359.1"/>
    <property type="molecule type" value="Genomic_DNA"/>
</dbReference>
<dbReference type="AlphaFoldDB" id="A0AAN8FS14"/>
<gene>
    <name evidence="2" type="ORF">GCK32_016530</name>
</gene>
<organism evidence="2 3">
    <name type="scientific">Trichostrongylus colubriformis</name>
    <name type="common">Black scour worm</name>
    <dbReference type="NCBI Taxonomy" id="6319"/>
    <lineage>
        <taxon>Eukaryota</taxon>
        <taxon>Metazoa</taxon>
        <taxon>Ecdysozoa</taxon>
        <taxon>Nematoda</taxon>
        <taxon>Chromadorea</taxon>
        <taxon>Rhabditida</taxon>
        <taxon>Rhabditina</taxon>
        <taxon>Rhabditomorpha</taxon>
        <taxon>Strongyloidea</taxon>
        <taxon>Trichostrongylidae</taxon>
        <taxon>Trichostrongylus</taxon>
    </lineage>
</organism>
<keyword evidence="1" id="KW-0472">Membrane</keyword>
<sequence length="88" mass="9977">MSNVDVTTQFRSRNCGILLLDWRGRLALFPLLLFVFSVNSAGLPLLFCKKRVQIPSLLRREIADSVSSHFEVLLITSVVLPIIFLPTY</sequence>
<reference evidence="2 3" key="1">
    <citation type="submission" date="2019-10" db="EMBL/GenBank/DDBJ databases">
        <title>Assembly and Annotation for the nematode Trichostrongylus colubriformis.</title>
        <authorList>
            <person name="Martin J."/>
        </authorList>
    </citation>
    <scope>NUCLEOTIDE SEQUENCE [LARGE SCALE GENOMIC DNA]</scope>
    <source>
        <strain evidence="2">G859</strain>
        <tissue evidence="2">Whole worm</tissue>
    </source>
</reference>
<proteinExistence type="predicted"/>
<evidence type="ECO:0000313" key="2">
    <source>
        <dbReference type="EMBL" id="KAK5982359.1"/>
    </source>
</evidence>
<comment type="caution">
    <text evidence="2">The sequence shown here is derived from an EMBL/GenBank/DDBJ whole genome shotgun (WGS) entry which is preliminary data.</text>
</comment>
<accession>A0AAN8FS14</accession>
<evidence type="ECO:0000313" key="3">
    <source>
        <dbReference type="Proteomes" id="UP001331761"/>
    </source>
</evidence>
<keyword evidence="1" id="KW-1133">Transmembrane helix</keyword>
<dbReference type="Proteomes" id="UP001331761">
    <property type="component" value="Unassembled WGS sequence"/>
</dbReference>
<feature type="transmembrane region" description="Helical" evidence="1">
    <location>
        <begin position="27"/>
        <end position="48"/>
    </location>
</feature>
<evidence type="ECO:0000256" key="1">
    <source>
        <dbReference type="SAM" id="Phobius"/>
    </source>
</evidence>
<keyword evidence="1" id="KW-0812">Transmembrane</keyword>